<dbReference type="EMBL" id="LITQ01000011">
    <property type="protein sequence ID" value="OAA93616.1"/>
    <property type="molecule type" value="Genomic_DNA"/>
</dbReference>
<comment type="pathway">
    <text evidence="2">Protein modification; protein lipoylation via exogenous pathway; protein N(6)-(lipoyl)lysine from lipoate: step 1/2.</text>
</comment>
<organism evidence="9 11">
    <name type="scientific">Clostridium coskatii</name>
    <dbReference type="NCBI Taxonomy" id="1705578"/>
    <lineage>
        <taxon>Bacteria</taxon>
        <taxon>Bacillati</taxon>
        <taxon>Bacillota</taxon>
        <taxon>Clostridia</taxon>
        <taxon>Eubacteriales</taxon>
        <taxon>Clostridiaceae</taxon>
        <taxon>Clostridium</taxon>
    </lineage>
</organism>
<evidence type="ECO:0000313" key="9">
    <source>
        <dbReference type="EMBL" id="OAA93616.1"/>
    </source>
</evidence>
<dbReference type="Gene3D" id="3.30.390.50">
    <property type="entry name" value="CO dehydrogenase flavoprotein, C-terminal domain"/>
    <property type="match status" value="1"/>
</dbReference>
<evidence type="ECO:0000256" key="7">
    <source>
        <dbReference type="ARBA" id="ARBA00048037"/>
    </source>
</evidence>
<dbReference type="EC" id="6.3.1.20" evidence="3"/>
<evidence type="ECO:0000313" key="11">
    <source>
        <dbReference type="Proteomes" id="UP000077384"/>
    </source>
</evidence>
<dbReference type="SUPFAM" id="SSF82649">
    <property type="entry name" value="SufE/NifU"/>
    <property type="match status" value="1"/>
</dbReference>
<comment type="catalytic activity">
    <reaction evidence="7">
        <text>L-lysyl-[lipoyl-carrier protein] + (R)-lipoate + ATP = N(6)-[(R)-lipoyl]-L-lysyl-[lipoyl-carrier protein] + AMP + diphosphate + H(+)</text>
        <dbReference type="Rhea" id="RHEA:49288"/>
        <dbReference type="Rhea" id="RHEA-COMP:10500"/>
        <dbReference type="Rhea" id="RHEA-COMP:10502"/>
        <dbReference type="ChEBI" id="CHEBI:15378"/>
        <dbReference type="ChEBI" id="CHEBI:29969"/>
        <dbReference type="ChEBI" id="CHEBI:30616"/>
        <dbReference type="ChEBI" id="CHEBI:33019"/>
        <dbReference type="ChEBI" id="CHEBI:83088"/>
        <dbReference type="ChEBI" id="CHEBI:83099"/>
        <dbReference type="ChEBI" id="CHEBI:456215"/>
        <dbReference type="EC" id="6.3.1.20"/>
    </reaction>
</comment>
<dbReference type="AlphaFoldDB" id="A0A162LHK7"/>
<dbReference type="GO" id="GO:0009249">
    <property type="term" value="P:protein lipoylation"/>
    <property type="evidence" value="ECO:0007669"/>
    <property type="project" value="InterPro"/>
</dbReference>
<protein>
    <recommendedName>
        <fullName evidence="3">lipoate--protein ligase</fullName>
        <ecNumber evidence="3">6.3.1.20</ecNumber>
    </recommendedName>
</protein>
<dbReference type="GO" id="GO:0005737">
    <property type="term" value="C:cytoplasm"/>
    <property type="evidence" value="ECO:0007669"/>
    <property type="project" value="TreeGrafter"/>
</dbReference>
<comment type="pathway">
    <text evidence="1">Protein modification; protein lipoylation via exogenous pathway; protein N(6)-(lipoyl)lysine from lipoate: step 2/2.</text>
</comment>
<dbReference type="NCBIfam" id="TIGR00545">
    <property type="entry name" value="lipoyltrans"/>
    <property type="match status" value="1"/>
</dbReference>
<keyword evidence="9" id="KW-0808">Transferase</keyword>
<dbReference type="Pfam" id="PF21948">
    <property type="entry name" value="LplA-B_cat"/>
    <property type="match status" value="1"/>
</dbReference>
<evidence type="ECO:0000256" key="2">
    <source>
        <dbReference type="ARBA" id="ARBA00005124"/>
    </source>
</evidence>
<dbReference type="EMBL" id="LROR01000045">
    <property type="protein sequence ID" value="OBR94409.1"/>
    <property type="molecule type" value="Genomic_DNA"/>
</dbReference>
<dbReference type="PATRIC" id="fig|1705578.3.peg.4220"/>
<dbReference type="Pfam" id="PF10437">
    <property type="entry name" value="Lip_prot_lig_C"/>
    <property type="match status" value="1"/>
</dbReference>
<dbReference type="PROSITE" id="PS51733">
    <property type="entry name" value="BPL_LPL_CATALYTIC"/>
    <property type="match status" value="1"/>
</dbReference>
<evidence type="ECO:0000256" key="5">
    <source>
        <dbReference type="ARBA" id="ARBA00022741"/>
    </source>
</evidence>
<comment type="caution">
    <text evidence="9">The sequence shown here is derived from an EMBL/GenBank/DDBJ whole genome shotgun (WGS) entry which is preliminary data.</text>
</comment>
<dbReference type="PANTHER" id="PTHR12561:SF3">
    <property type="entry name" value="LIPOYLTRANSFERASE 1, MITOCHONDRIAL"/>
    <property type="match status" value="1"/>
</dbReference>
<reference evidence="9 11" key="1">
    <citation type="journal article" date="2015" name="Biotechnol. Bioeng.">
        <title>Genome sequence and phenotypic characterization of Caulobacter segnis.</title>
        <authorList>
            <person name="Patel S."/>
            <person name="Fletcher B."/>
            <person name="Scott D.C."/>
            <person name="Ely B."/>
        </authorList>
    </citation>
    <scope>NUCLEOTIDE SEQUENCE [LARGE SCALE GENOMIC DNA]</scope>
    <source>
        <strain evidence="9 11">PS02</strain>
    </source>
</reference>
<feature type="domain" description="BPL/LPL catalytic" evidence="8">
    <location>
        <begin position="26"/>
        <end position="213"/>
    </location>
</feature>
<dbReference type="InterPro" id="IPR004143">
    <property type="entry name" value="BPL_LPL_catalytic"/>
</dbReference>
<evidence type="ECO:0000313" key="10">
    <source>
        <dbReference type="EMBL" id="OBR94409.1"/>
    </source>
</evidence>
<keyword evidence="12" id="KW-1185">Reference proteome</keyword>
<dbReference type="UniPathway" id="UPA00537">
    <property type="reaction ID" value="UER00594"/>
</dbReference>
<dbReference type="PANTHER" id="PTHR12561">
    <property type="entry name" value="LIPOATE-PROTEIN LIGASE"/>
    <property type="match status" value="1"/>
</dbReference>
<dbReference type="GO" id="GO:0016979">
    <property type="term" value="F:lipoate-protein ligase activity"/>
    <property type="evidence" value="ECO:0007669"/>
    <property type="project" value="UniProtKB-EC"/>
</dbReference>
<accession>A0A162LHK7</accession>
<keyword evidence="5" id="KW-0547">Nucleotide-binding</keyword>
<dbReference type="RefSeq" id="WP_013237586.1">
    <property type="nucleotide sequence ID" value="NZ_LITQ01000011.1"/>
</dbReference>
<reference evidence="10 12" key="2">
    <citation type="journal article" date="2016" name="Front. Microbiol.">
        <title>Industrial Acetogenic Biocatalysts: A Comparative Metabolic and Genomic Analysis.</title>
        <authorList>
            <person name="Bengelsdorf F."/>
            <person name="Poehlein A."/>
            <person name="Sonja S."/>
            <person name="Erz C."/>
            <person name="Hummel T."/>
            <person name="Hoffmeister S."/>
            <person name="Daniel R."/>
            <person name="Durre P."/>
        </authorList>
    </citation>
    <scope>NUCLEOTIDE SEQUENCE [LARGE SCALE GENOMIC DNA]</scope>
    <source>
        <strain evidence="10 12">PTA-10522</strain>
    </source>
</reference>
<dbReference type="Proteomes" id="UP000093694">
    <property type="component" value="Unassembled WGS sequence"/>
</dbReference>
<evidence type="ECO:0000256" key="3">
    <source>
        <dbReference type="ARBA" id="ARBA00012367"/>
    </source>
</evidence>
<dbReference type="CDD" id="cd16443">
    <property type="entry name" value="LplA"/>
    <property type="match status" value="1"/>
</dbReference>
<evidence type="ECO:0000313" key="12">
    <source>
        <dbReference type="Proteomes" id="UP000093694"/>
    </source>
</evidence>
<evidence type="ECO:0000256" key="1">
    <source>
        <dbReference type="ARBA" id="ARBA00005085"/>
    </source>
</evidence>
<keyword evidence="4 9" id="KW-0436">Ligase</keyword>
<evidence type="ECO:0000256" key="6">
    <source>
        <dbReference type="ARBA" id="ARBA00022840"/>
    </source>
</evidence>
<name>A0A162LHK7_9CLOT</name>
<dbReference type="GO" id="GO:0005524">
    <property type="term" value="F:ATP binding"/>
    <property type="evidence" value="ECO:0007669"/>
    <property type="project" value="UniProtKB-KW"/>
</dbReference>
<dbReference type="Proteomes" id="UP000077384">
    <property type="component" value="Unassembled WGS sequence"/>
</dbReference>
<evidence type="ECO:0000259" key="8">
    <source>
        <dbReference type="PROSITE" id="PS51733"/>
    </source>
</evidence>
<keyword evidence="6" id="KW-0067">ATP-binding</keyword>
<dbReference type="InterPro" id="IPR019491">
    <property type="entry name" value="Lipoate_protein_ligase_C"/>
</dbReference>
<dbReference type="InterPro" id="IPR004562">
    <property type="entry name" value="LipoylTrfase_LipoateP_Ligase"/>
</dbReference>
<dbReference type="SUPFAM" id="SSF55681">
    <property type="entry name" value="Class II aaRS and biotin synthetases"/>
    <property type="match status" value="1"/>
</dbReference>
<dbReference type="FunFam" id="3.30.930.10:FF:000072">
    <property type="entry name" value="Lipoate--protein ligase"/>
    <property type="match status" value="1"/>
</dbReference>
<gene>
    <name evidence="9" type="primary">lplJ_2</name>
    <name evidence="10" type="synonym">lplJ_1</name>
    <name evidence="10" type="ORF">CLCOS_19080</name>
    <name evidence="9" type="ORF">WX73_04112</name>
</gene>
<dbReference type="GO" id="GO:0017118">
    <property type="term" value="F:lipoyltransferase activity"/>
    <property type="evidence" value="ECO:0007669"/>
    <property type="project" value="TreeGrafter"/>
</dbReference>
<evidence type="ECO:0000256" key="4">
    <source>
        <dbReference type="ARBA" id="ARBA00022598"/>
    </source>
</evidence>
<sequence>MINVVNNSNNPYFNLALEEYFVKYKDLGEDILILWQNEPVIVVGKNQNTYEELDLEYVDKNNIKVVRRLSGGGAVYHDLGNLNFTIIKNKSKLHKNDFSFFSLPVVSCLNKLGVKATFSGRNDILIDGKKFSGNSQYFHKEKLLHHGTILFSSDLTILSKALKVKKEKFESKGIKSVKSRVTNISEHIDKGLSLIKFKDMLIQCFFESRKENPKTYVLSEEDTKNINELVNNKYGTWEWNFGKSPKFNYNKEMRFDAGSICVKVNVIDGIMKEFKVEGDFFEENPIKEMEDLFIDKKFNIEDIKNIIEKNDVSKYILKLTNDDFMKLFL</sequence>
<proteinExistence type="predicted"/>
<keyword evidence="9" id="KW-0548">Nucleotidyltransferase</keyword>
<dbReference type="Gene3D" id="3.30.930.10">
    <property type="entry name" value="Bira Bifunctional Protein, Domain 2"/>
    <property type="match status" value="1"/>
</dbReference>
<dbReference type="InterPro" id="IPR045864">
    <property type="entry name" value="aa-tRNA-synth_II/BPL/LPL"/>
</dbReference>